<proteinExistence type="predicted"/>
<accession>A0A4Y7IV19</accession>
<dbReference type="EMBL" id="CM010716">
    <property type="protein sequence ID" value="RZC52704.1"/>
    <property type="molecule type" value="Genomic_DNA"/>
</dbReference>
<name>A0A4Y7IV19_PAPSO</name>
<gene>
    <name evidence="2" type="ORF">C5167_021131</name>
</gene>
<organism evidence="2 3">
    <name type="scientific">Papaver somniferum</name>
    <name type="common">Opium poppy</name>
    <dbReference type="NCBI Taxonomy" id="3469"/>
    <lineage>
        <taxon>Eukaryota</taxon>
        <taxon>Viridiplantae</taxon>
        <taxon>Streptophyta</taxon>
        <taxon>Embryophyta</taxon>
        <taxon>Tracheophyta</taxon>
        <taxon>Spermatophyta</taxon>
        <taxon>Magnoliopsida</taxon>
        <taxon>Ranunculales</taxon>
        <taxon>Papaveraceae</taxon>
        <taxon>Papaveroideae</taxon>
        <taxon>Papaver</taxon>
    </lineage>
</organism>
<dbReference type="Proteomes" id="UP000316621">
    <property type="component" value="Chromosome 2"/>
</dbReference>
<protein>
    <submittedName>
        <fullName evidence="2">Uncharacterized protein</fullName>
    </submittedName>
</protein>
<evidence type="ECO:0000313" key="2">
    <source>
        <dbReference type="EMBL" id="RZC52704.1"/>
    </source>
</evidence>
<sequence>MVKKQIKQEKKERRKLKETMKKTPKVADGHEKYVAGSEENVGAGSSVNKEHIANELIDGTNNGVPDQSEENVGAEENSYKAKYRWTITLIEKLKTAGSNGISREYDTEDKFITQQYE</sequence>
<dbReference type="AlphaFoldDB" id="A0A4Y7IV19"/>
<evidence type="ECO:0000313" key="3">
    <source>
        <dbReference type="Proteomes" id="UP000316621"/>
    </source>
</evidence>
<reference evidence="2 3" key="1">
    <citation type="journal article" date="2018" name="Science">
        <title>The opium poppy genome and morphinan production.</title>
        <authorList>
            <person name="Guo L."/>
            <person name="Winzer T."/>
            <person name="Yang X."/>
            <person name="Li Y."/>
            <person name="Ning Z."/>
            <person name="He Z."/>
            <person name="Teodor R."/>
            <person name="Lu Y."/>
            <person name="Bowser T.A."/>
            <person name="Graham I.A."/>
            <person name="Ye K."/>
        </authorList>
    </citation>
    <scope>NUCLEOTIDE SEQUENCE [LARGE SCALE GENOMIC DNA]</scope>
    <source>
        <strain evidence="3">cv. HN1</strain>
        <tissue evidence="2">Leaves</tissue>
    </source>
</reference>
<keyword evidence="3" id="KW-1185">Reference proteome</keyword>
<feature type="region of interest" description="Disordered" evidence="1">
    <location>
        <begin position="98"/>
        <end position="117"/>
    </location>
</feature>
<feature type="compositionally biased region" description="Basic and acidic residues" evidence="1">
    <location>
        <begin position="1"/>
        <end position="33"/>
    </location>
</feature>
<feature type="region of interest" description="Disordered" evidence="1">
    <location>
        <begin position="1"/>
        <end position="77"/>
    </location>
</feature>
<evidence type="ECO:0000256" key="1">
    <source>
        <dbReference type="SAM" id="MobiDB-lite"/>
    </source>
</evidence>
<dbReference type="Gramene" id="RZC52704">
    <property type="protein sequence ID" value="RZC52704"/>
    <property type="gene ID" value="C5167_021131"/>
</dbReference>